<protein>
    <recommendedName>
        <fullName evidence="9">UbiA prenyltransferase</fullName>
    </recommendedName>
</protein>
<dbReference type="InterPro" id="IPR036412">
    <property type="entry name" value="HAD-like_sf"/>
</dbReference>
<dbReference type="HOGENOM" id="CLU_029423_2_0_4"/>
<keyword evidence="2" id="KW-1003">Cell membrane</keyword>
<name>A0A0C5JCU0_9PROT</name>
<dbReference type="STRING" id="1565605.PG1C_11055"/>
<dbReference type="Pfam" id="PF01040">
    <property type="entry name" value="UbiA"/>
    <property type="match status" value="1"/>
</dbReference>
<dbReference type="Gene3D" id="1.10.357.140">
    <property type="entry name" value="UbiA prenyltransferase"/>
    <property type="match status" value="1"/>
</dbReference>
<dbReference type="SUPFAM" id="SSF56784">
    <property type="entry name" value="HAD-like"/>
    <property type="match status" value="1"/>
</dbReference>
<dbReference type="InterPro" id="IPR044878">
    <property type="entry name" value="UbiA_sf"/>
</dbReference>
<evidence type="ECO:0000256" key="5">
    <source>
        <dbReference type="ARBA" id="ARBA00023136"/>
    </source>
</evidence>
<dbReference type="PATRIC" id="fig|1565605.3.peg.2349"/>
<feature type="transmembrane region" description="Helical" evidence="6">
    <location>
        <begin position="334"/>
        <end position="352"/>
    </location>
</feature>
<dbReference type="InterPro" id="IPR023214">
    <property type="entry name" value="HAD_sf"/>
</dbReference>
<feature type="transmembrane region" description="Helical" evidence="6">
    <location>
        <begin position="284"/>
        <end position="303"/>
    </location>
</feature>
<organism evidence="7 8">
    <name type="scientific">Rugosibacter aromaticivorans</name>
    <dbReference type="NCBI Taxonomy" id="1565605"/>
    <lineage>
        <taxon>Bacteria</taxon>
        <taxon>Pseudomonadati</taxon>
        <taxon>Pseudomonadota</taxon>
        <taxon>Betaproteobacteria</taxon>
        <taxon>Nitrosomonadales</taxon>
        <taxon>Sterolibacteriaceae</taxon>
        <taxon>Rugosibacter</taxon>
    </lineage>
</organism>
<evidence type="ECO:0000256" key="1">
    <source>
        <dbReference type="ARBA" id="ARBA00004141"/>
    </source>
</evidence>
<dbReference type="GO" id="GO:0016765">
    <property type="term" value="F:transferase activity, transferring alkyl or aryl (other than methyl) groups"/>
    <property type="evidence" value="ECO:0007669"/>
    <property type="project" value="InterPro"/>
</dbReference>
<comment type="subcellular location">
    <subcellularLocation>
        <location evidence="1">Membrane</location>
        <topology evidence="1">Multi-pass membrane protein</topology>
    </subcellularLocation>
</comment>
<feature type="transmembrane region" description="Helical" evidence="6">
    <location>
        <begin position="308"/>
        <end position="328"/>
    </location>
</feature>
<evidence type="ECO:0000256" key="6">
    <source>
        <dbReference type="SAM" id="Phobius"/>
    </source>
</evidence>
<feature type="transmembrane region" description="Helical" evidence="6">
    <location>
        <begin position="215"/>
        <end position="234"/>
    </location>
</feature>
<evidence type="ECO:0000256" key="3">
    <source>
        <dbReference type="ARBA" id="ARBA00022692"/>
    </source>
</evidence>
<feature type="transmembrane region" description="Helical" evidence="6">
    <location>
        <begin position="415"/>
        <end position="432"/>
    </location>
</feature>
<dbReference type="InterPro" id="IPR000537">
    <property type="entry name" value="UbiA_prenyltransferase"/>
</dbReference>
<gene>
    <name evidence="7" type="ORF">PG1C_11055</name>
</gene>
<keyword evidence="3 6" id="KW-0812">Transmembrane</keyword>
<feature type="transmembrane region" description="Helical" evidence="6">
    <location>
        <begin position="452"/>
        <end position="467"/>
    </location>
</feature>
<keyword evidence="4 6" id="KW-1133">Transmembrane helix</keyword>
<evidence type="ECO:0008006" key="9">
    <source>
        <dbReference type="Google" id="ProtNLM"/>
    </source>
</evidence>
<sequence>MPLFVDLDGTLIKTDLLAESALALVKQAPWMIFVMGIWLLRGKAHLKARIAERVSLEIDTLPLQNEFVAYLRAQHASGRAIHLATASDACLAQPVADRLGLFQSVLCSDGKRNLRSEVKLAAILKITNGSPFDYAGNARADFPIWARARQAIVVNPGSGVAHGARQRTEVTQIFDDRPPLWRIWLKQTRLHQWMKNLLIGVPLLTSHAFNTSNLMAVALAFIAFGLVASATYMLNDLLDLASDRRHPRKCRRPFAAGNLGIVPGCIGMVLLLLGGLFLAASISLWFLLALLSYLALTLSYSLYFKTYVLIDVLLLALLYTVRIIAGAIVINVDISSWLLAFSMFTFLSLALVKRGAELVTMEKLEREGAKGRDYQLSDAQAISSMGISAGYLAALVLALYVDSPAVIGHYSHPRLLWLLCPLMLYWTSRLWIKTSRGEMHDDPLVFSLRDRGSWIVFVAMAIVTFIAI</sequence>
<keyword evidence="8" id="KW-1185">Reference proteome</keyword>
<feature type="transmembrane region" description="Helical" evidence="6">
    <location>
        <begin position="255"/>
        <end position="278"/>
    </location>
</feature>
<dbReference type="Pfam" id="PF12710">
    <property type="entry name" value="HAD"/>
    <property type="match status" value="1"/>
</dbReference>
<dbReference type="CDD" id="cd13963">
    <property type="entry name" value="PT_UbiA_2"/>
    <property type="match status" value="1"/>
</dbReference>
<dbReference type="KEGG" id="rbu:PG1C_11055"/>
<keyword evidence="5 6" id="KW-0472">Membrane</keyword>
<dbReference type="NCBIfam" id="NF006088">
    <property type="entry name" value="PRK08238.1"/>
    <property type="match status" value="1"/>
</dbReference>
<dbReference type="AlphaFoldDB" id="A0A0C5JCU0"/>
<accession>A0A0C5JCU0</accession>
<dbReference type="Proteomes" id="UP000061603">
    <property type="component" value="Chromosome"/>
</dbReference>
<dbReference type="GO" id="GO:0016020">
    <property type="term" value="C:membrane"/>
    <property type="evidence" value="ECO:0007669"/>
    <property type="project" value="UniProtKB-SubCell"/>
</dbReference>
<dbReference type="EMBL" id="CP010554">
    <property type="protein sequence ID" value="AJP49618.1"/>
    <property type="molecule type" value="Genomic_DNA"/>
</dbReference>
<evidence type="ECO:0000256" key="4">
    <source>
        <dbReference type="ARBA" id="ARBA00022989"/>
    </source>
</evidence>
<evidence type="ECO:0000313" key="7">
    <source>
        <dbReference type="EMBL" id="AJP49618.1"/>
    </source>
</evidence>
<reference evidence="7 8" key="1">
    <citation type="journal article" date="2015" name="Genome Announc.">
        <title>Complete Genome Sequence of a Novel Bacterium within the Family Rhodocyclaceae That Degrades Polycyclic Aromatic Hydrocarbons.</title>
        <authorList>
            <person name="Singleton D.R."/>
            <person name="Dickey A.N."/>
            <person name="Scholl E.H."/>
            <person name="Wright F.A."/>
            <person name="Aitken M.D."/>
        </authorList>
    </citation>
    <scope>NUCLEOTIDE SEQUENCE [LARGE SCALE GENOMIC DNA]</scope>
    <source>
        <strain evidence="8">PG1-Ca6</strain>
    </source>
</reference>
<feature type="transmembrane region" description="Helical" evidence="6">
    <location>
        <begin position="381"/>
        <end position="400"/>
    </location>
</feature>
<evidence type="ECO:0000313" key="8">
    <source>
        <dbReference type="Proteomes" id="UP000061603"/>
    </source>
</evidence>
<evidence type="ECO:0000256" key="2">
    <source>
        <dbReference type="ARBA" id="ARBA00022475"/>
    </source>
</evidence>
<proteinExistence type="predicted"/>
<dbReference type="Gene3D" id="3.40.50.1000">
    <property type="entry name" value="HAD superfamily/HAD-like"/>
    <property type="match status" value="1"/>
</dbReference>